<dbReference type="GO" id="GO:0008379">
    <property type="term" value="F:thioredoxin peroxidase activity"/>
    <property type="evidence" value="ECO:0007669"/>
    <property type="project" value="TreeGrafter"/>
</dbReference>
<dbReference type="PANTHER" id="PTHR42801">
    <property type="entry name" value="THIOREDOXIN-DEPENDENT PEROXIDE REDUCTASE"/>
    <property type="match status" value="1"/>
</dbReference>
<dbReference type="KEGG" id="saga:M5M_15290"/>
<evidence type="ECO:0000256" key="5">
    <source>
        <dbReference type="ARBA" id="ARBA00023002"/>
    </source>
</evidence>
<organism evidence="14 15">
    <name type="scientific">Simiduia agarivorans (strain DSM 21679 / JCM 13881 / BCRC 17597 / SA1)</name>
    <dbReference type="NCBI Taxonomy" id="1117647"/>
    <lineage>
        <taxon>Bacteria</taxon>
        <taxon>Pseudomonadati</taxon>
        <taxon>Pseudomonadota</taxon>
        <taxon>Gammaproteobacteria</taxon>
        <taxon>Cellvibrionales</taxon>
        <taxon>Cellvibrionaceae</taxon>
        <taxon>Simiduia</taxon>
    </lineage>
</organism>
<evidence type="ECO:0000256" key="2">
    <source>
        <dbReference type="ARBA" id="ARBA00013017"/>
    </source>
</evidence>
<comment type="similarity">
    <text evidence="9">Belongs to the peroxiredoxin family. BCP/PrxQ subfamily.</text>
</comment>
<dbReference type="Pfam" id="PF00578">
    <property type="entry name" value="AhpC-TSA"/>
    <property type="match status" value="1"/>
</dbReference>
<evidence type="ECO:0000256" key="4">
    <source>
        <dbReference type="ARBA" id="ARBA00022862"/>
    </source>
</evidence>
<evidence type="ECO:0000256" key="7">
    <source>
        <dbReference type="ARBA" id="ARBA00023284"/>
    </source>
</evidence>
<accession>K4KPP0</accession>
<protein>
    <recommendedName>
        <fullName evidence="2">thioredoxin-dependent peroxiredoxin</fullName>
        <ecNumber evidence="2">1.11.1.24</ecNumber>
    </recommendedName>
    <alternativeName>
        <fullName evidence="8">Thioredoxin peroxidase</fullName>
    </alternativeName>
    <alternativeName>
        <fullName evidence="10">Thioredoxin-dependent peroxiredoxin Bcp</fullName>
    </alternativeName>
</protein>
<evidence type="ECO:0000256" key="10">
    <source>
        <dbReference type="ARBA" id="ARBA00042639"/>
    </source>
</evidence>
<dbReference type="PANTHER" id="PTHR42801:SF7">
    <property type="entry name" value="SLL1159 PROTEIN"/>
    <property type="match status" value="1"/>
</dbReference>
<evidence type="ECO:0000313" key="15">
    <source>
        <dbReference type="Proteomes" id="UP000000466"/>
    </source>
</evidence>
<dbReference type="OrthoDB" id="9809746at2"/>
<dbReference type="Proteomes" id="UP000000466">
    <property type="component" value="Chromosome"/>
</dbReference>
<evidence type="ECO:0000256" key="1">
    <source>
        <dbReference type="ARBA" id="ARBA00003330"/>
    </source>
</evidence>
<dbReference type="SUPFAM" id="SSF52833">
    <property type="entry name" value="Thioredoxin-like"/>
    <property type="match status" value="1"/>
</dbReference>
<dbReference type="STRING" id="1117647.M5M_15290"/>
<dbReference type="EMBL" id="CP003746">
    <property type="protein sequence ID" value="AFV00191.1"/>
    <property type="molecule type" value="Genomic_DNA"/>
</dbReference>
<evidence type="ECO:0000256" key="6">
    <source>
        <dbReference type="ARBA" id="ARBA00023157"/>
    </source>
</evidence>
<feature type="chain" id="PRO_5003878572" description="thioredoxin-dependent peroxiredoxin" evidence="12">
    <location>
        <begin position="20"/>
        <end position="224"/>
    </location>
</feature>
<keyword evidence="7" id="KW-0676">Redox-active center</keyword>
<sequence length="224" mass="24235">MRKLLGVLTMVLVTAPAWGGELTLPALPDASKMPAPADAALGVRDGDAGLAPGEAVPPFAAVTHEGKAVSRDSLFKQGKPALVIFYRGGWCPYCNLQIRQLTEAYPQFAERNVELVLISADKTDAAATAQRRYDIPFPVISDPTLAAHEAFRVVMALTPELYETYKGYGIDVEAWSGQTHHKFALSSAFLVDAQGVVTWAHVSEDYKRRPSVAQLLSVIDAARL</sequence>
<dbReference type="GO" id="GO:0034599">
    <property type="term" value="P:cellular response to oxidative stress"/>
    <property type="evidence" value="ECO:0007669"/>
    <property type="project" value="TreeGrafter"/>
</dbReference>
<keyword evidence="15" id="KW-1185">Reference proteome</keyword>
<comment type="function">
    <text evidence="1">Thiol-specific peroxidase that catalyzes the reduction of hydrogen peroxide and organic hydroperoxides to water and alcohols, respectively. Plays a role in cell protection against oxidative stress by detoxifying peroxides and as sensor of hydrogen peroxide-mediated signaling events.</text>
</comment>
<dbReference type="InterPro" id="IPR013766">
    <property type="entry name" value="Thioredoxin_domain"/>
</dbReference>
<dbReference type="GO" id="GO:0045454">
    <property type="term" value="P:cell redox homeostasis"/>
    <property type="evidence" value="ECO:0007669"/>
    <property type="project" value="TreeGrafter"/>
</dbReference>
<evidence type="ECO:0000256" key="11">
    <source>
        <dbReference type="ARBA" id="ARBA00049091"/>
    </source>
</evidence>
<dbReference type="RefSeq" id="WP_015048343.1">
    <property type="nucleotide sequence ID" value="NC_018868.3"/>
</dbReference>
<proteinExistence type="inferred from homology"/>
<evidence type="ECO:0000256" key="9">
    <source>
        <dbReference type="ARBA" id="ARBA00038489"/>
    </source>
</evidence>
<dbReference type="InterPro" id="IPR000866">
    <property type="entry name" value="AhpC/TSA"/>
</dbReference>
<reference evidence="14 15" key="1">
    <citation type="journal article" date="2013" name="Genome Announc.">
        <title>Complete genome sequence of Simiduia agarivorans SA1(T), a marine bacterium able to degrade a variety of polysaccharides.</title>
        <authorList>
            <person name="Lin S.Y."/>
            <person name="Shieh W.Y."/>
            <person name="Chen J.S."/>
            <person name="Tang S.L."/>
        </authorList>
    </citation>
    <scope>NUCLEOTIDE SEQUENCE [LARGE SCALE GENOMIC DNA]</scope>
    <source>
        <strain evidence="15">DSM 21679 / JCM 13881 / BCRC 17597 / SA1</strain>
    </source>
</reference>
<keyword evidence="5" id="KW-0560">Oxidoreductase</keyword>
<name>K4KPP0_SIMAS</name>
<dbReference type="eggNOG" id="COG1225">
    <property type="taxonomic scope" value="Bacteria"/>
</dbReference>
<keyword evidence="4" id="KW-0049">Antioxidant</keyword>
<feature type="signal peptide" evidence="12">
    <location>
        <begin position="1"/>
        <end position="19"/>
    </location>
</feature>
<dbReference type="InterPro" id="IPR050924">
    <property type="entry name" value="Peroxiredoxin_BCP/PrxQ"/>
</dbReference>
<feature type="domain" description="Thioredoxin" evidence="13">
    <location>
        <begin position="50"/>
        <end position="224"/>
    </location>
</feature>
<evidence type="ECO:0000256" key="8">
    <source>
        <dbReference type="ARBA" id="ARBA00032824"/>
    </source>
</evidence>
<dbReference type="EC" id="1.11.1.24" evidence="2"/>
<dbReference type="PROSITE" id="PS51352">
    <property type="entry name" value="THIOREDOXIN_2"/>
    <property type="match status" value="1"/>
</dbReference>
<dbReference type="InterPro" id="IPR036249">
    <property type="entry name" value="Thioredoxin-like_sf"/>
</dbReference>
<keyword evidence="12" id="KW-0732">Signal</keyword>
<evidence type="ECO:0000259" key="13">
    <source>
        <dbReference type="PROSITE" id="PS51352"/>
    </source>
</evidence>
<dbReference type="GO" id="GO:0005737">
    <property type="term" value="C:cytoplasm"/>
    <property type="evidence" value="ECO:0007669"/>
    <property type="project" value="TreeGrafter"/>
</dbReference>
<evidence type="ECO:0000313" key="14">
    <source>
        <dbReference type="EMBL" id="AFV00191.1"/>
    </source>
</evidence>
<dbReference type="HOGENOM" id="CLU_042529_5_0_6"/>
<evidence type="ECO:0000256" key="3">
    <source>
        <dbReference type="ARBA" id="ARBA00022559"/>
    </source>
</evidence>
<keyword evidence="3" id="KW-0575">Peroxidase</keyword>
<dbReference type="AlphaFoldDB" id="K4KPP0"/>
<dbReference type="CDD" id="cd02970">
    <property type="entry name" value="PRX_like2"/>
    <property type="match status" value="1"/>
</dbReference>
<comment type="catalytic activity">
    <reaction evidence="11">
        <text>a hydroperoxide + [thioredoxin]-dithiol = an alcohol + [thioredoxin]-disulfide + H2O</text>
        <dbReference type="Rhea" id="RHEA:62620"/>
        <dbReference type="Rhea" id="RHEA-COMP:10698"/>
        <dbReference type="Rhea" id="RHEA-COMP:10700"/>
        <dbReference type="ChEBI" id="CHEBI:15377"/>
        <dbReference type="ChEBI" id="CHEBI:29950"/>
        <dbReference type="ChEBI" id="CHEBI:30879"/>
        <dbReference type="ChEBI" id="CHEBI:35924"/>
        <dbReference type="ChEBI" id="CHEBI:50058"/>
        <dbReference type="EC" id="1.11.1.24"/>
    </reaction>
</comment>
<dbReference type="Gene3D" id="3.40.30.10">
    <property type="entry name" value="Glutaredoxin"/>
    <property type="match status" value="1"/>
</dbReference>
<evidence type="ECO:0000256" key="12">
    <source>
        <dbReference type="SAM" id="SignalP"/>
    </source>
</evidence>
<gene>
    <name evidence="14" type="ordered locus">M5M_15290</name>
</gene>
<keyword evidence="6" id="KW-1015">Disulfide bond</keyword>